<evidence type="ECO:0000256" key="4">
    <source>
        <dbReference type="ARBA" id="ARBA00029447"/>
    </source>
</evidence>
<dbReference type="SMART" id="SM00283">
    <property type="entry name" value="MA"/>
    <property type="match status" value="1"/>
</dbReference>
<dbReference type="InterPro" id="IPR035965">
    <property type="entry name" value="PAS-like_dom_sf"/>
</dbReference>
<name>A0ABS8C6Z2_9ALTE</name>
<dbReference type="InterPro" id="IPR000727">
    <property type="entry name" value="T_SNARE_dom"/>
</dbReference>
<dbReference type="SUPFAM" id="SSF55785">
    <property type="entry name" value="PYP-like sensor domain (PAS domain)"/>
    <property type="match status" value="1"/>
</dbReference>
<dbReference type="PROSITE" id="PS50192">
    <property type="entry name" value="T_SNARE"/>
    <property type="match status" value="1"/>
</dbReference>
<dbReference type="Gene3D" id="3.30.450.20">
    <property type="entry name" value="PAS domain"/>
    <property type="match status" value="1"/>
</dbReference>
<dbReference type="Pfam" id="PF00015">
    <property type="entry name" value="MCPsignal"/>
    <property type="match status" value="1"/>
</dbReference>
<dbReference type="CDD" id="cd11386">
    <property type="entry name" value="MCP_signal"/>
    <property type="match status" value="1"/>
</dbReference>
<reference evidence="10 11" key="1">
    <citation type="submission" date="2021-10" db="EMBL/GenBank/DDBJ databases">
        <title>Alishewanella koreense sp. nov. isolated from seawater of southwestern coast in South Korea and the proposal for the reclassification of Rheinheimera perlucida and Rheinheimera tuosuensis as Arsukibacterium perlucida and Arsukibacterium tuosuensis.</title>
        <authorList>
            <person name="Kim K.H."/>
            <person name="Ruan W."/>
            <person name="Kim K.R."/>
            <person name="Baek J.H."/>
            <person name="Jeon C.O."/>
        </authorList>
    </citation>
    <scope>NUCLEOTIDE SEQUENCE [LARGE SCALE GENOMIC DNA]</scope>
    <source>
        <strain evidence="10 11">16-MA</strain>
    </source>
</reference>
<keyword evidence="6" id="KW-0472">Membrane</keyword>
<feature type="domain" description="Methyl-accepting transducer" evidence="7">
    <location>
        <begin position="243"/>
        <end position="479"/>
    </location>
</feature>
<feature type="domain" description="PAS" evidence="8">
    <location>
        <begin position="21"/>
        <end position="60"/>
    </location>
</feature>
<dbReference type="InterPro" id="IPR004089">
    <property type="entry name" value="MCPsignal_dom"/>
</dbReference>
<feature type="domain" description="T-SNARE coiled-coil homology" evidence="9">
    <location>
        <begin position="430"/>
        <end position="492"/>
    </location>
</feature>
<dbReference type="InterPro" id="IPR013655">
    <property type="entry name" value="PAS_fold_3"/>
</dbReference>
<evidence type="ECO:0000259" key="7">
    <source>
        <dbReference type="PROSITE" id="PS50111"/>
    </source>
</evidence>
<comment type="subcellular location">
    <subcellularLocation>
        <location evidence="1">Cell inner membrane</location>
        <topology evidence="1">Multi-pass membrane protein</topology>
    </subcellularLocation>
</comment>
<comment type="similarity">
    <text evidence="4">Belongs to the methyl-accepting chemotaxis (MCP) protein family.</text>
</comment>
<evidence type="ECO:0000313" key="11">
    <source>
        <dbReference type="Proteomes" id="UP000633814"/>
    </source>
</evidence>
<evidence type="ECO:0000256" key="3">
    <source>
        <dbReference type="ARBA" id="ARBA00023224"/>
    </source>
</evidence>
<sequence length="515" mass="56614">MRKNLPVTNQRQRFALEQRLISVTDTRGVIVDCNDAFMKISGFSREELIGQPHNLVRHPDMPPEAYANMWSYLKKGQPWMGLVKNRCKNGDYYWVDAYVMPITEKGNVIGYESVRSCPREEDVVRAEKLYKQISQGKKSLNLPSIPLMVSLATLIVSAATFWLADLALAQWVLIAGLLFLAATYQQRRAKLLSDLKTLLAGRFTDPLAASSYTDDRSEIGLLKVSILSDRAHLASMITRIESAAKDVSRDSSRGLVLTREANVEIDRQQAETLQVASAMNEMTTTIAEVAHHVTDTALQADKANKLSSKGNEIADRTRQSIEKLRETVATIGHSVTEVADQTGKIVQAAQMIEQIADQTNLLALNAAIEAARAGEQGRGFAVVADEVRNLARRTQQSTQEIYGIVTELTARAENAVQVAKQGAIDADAGVHKVQESSDMLNGINAAVSDIAQMSTQMATAVEEQAHVADDINRQIVNISVLAEQSTKAAIEASVTLEQLNTVSDDLAEMVHRFKR</sequence>
<gene>
    <name evidence="10" type="ORF">JAO78_014655</name>
</gene>
<dbReference type="RefSeq" id="WP_226752116.1">
    <property type="nucleotide sequence ID" value="NZ_JAEINI020000013.1"/>
</dbReference>
<dbReference type="PROSITE" id="PS50112">
    <property type="entry name" value="PAS"/>
    <property type="match status" value="1"/>
</dbReference>
<keyword evidence="6" id="KW-1133">Transmembrane helix</keyword>
<keyword evidence="11" id="KW-1185">Reference proteome</keyword>
<dbReference type="PANTHER" id="PTHR32089">
    <property type="entry name" value="METHYL-ACCEPTING CHEMOTAXIS PROTEIN MCPB"/>
    <property type="match status" value="1"/>
</dbReference>
<proteinExistence type="inferred from homology"/>
<keyword evidence="2" id="KW-0997">Cell inner membrane</keyword>
<evidence type="ECO:0000256" key="1">
    <source>
        <dbReference type="ARBA" id="ARBA00004429"/>
    </source>
</evidence>
<feature type="transmembrane region" description="Helical" evidence="6">
    <location>
        <begin position="168"/>
        <end position="184"/>
    </location>
</feature>
<evidence type="ECO:0000256" key="6">
    <source>
        <dbReference type="SAM" id="Phobius"/>
    </source>
</evidence>
<dbReference type="Proteomes" id="UP000633814">
    <property type="component" value="Unassembled WGS sequence"/>
</dbReference>
<evidence type="ECO:0000259" key="8">
    <source>
        <dbReference type="PROSITE" id="PS50112"/>
    </source>
</evidence>
<keyword evidence="3 5" id="KW-0807">Transducer</keyword>
<organism evidence="10 11">
    <name type="scientific">Alishewanella maricola</name>
    <dbReference type="NCBI Taxonomy" id="2795740"/>
    <lineage>
        <taxon>Bacteria</taxon>
        <taxon>Pseudomonadati</taxon>
        <taxon>Pseudomonadota</taxon>
        <taxon>Gammaproteobacteria</taxon>
        <taxon>Alteromonadales</taxon>
        <taxon>Alteromonadaceae</taxon>
        <taxon>Alishewanella</taxon>
    </lineage>
</organism>
<evidence type="ECO:0000259" key="9">
    <source>
        <dbReference type="PROSITE" id="PS50192"/>
    </source>
</evidence>
<dbReference type="EMBL" id="JAEINI020000013">
    <property type="protein sequence ID" value="MCB5228052.1"/>
    <property type="molecule type" value="Genomic_DNA"/>
</dbReference>
<evidence type="ECO:0000256" key="2">
    <source>
        <dbReference type="ARBA" id="ARBA00022519"/>
    </source>
</evidence>
<dbReference type="NCBIfam" id="TIGR00229">
    <property type="entry name" value="sensory_box"/>
    <property type="match status" value="1"/>
</dbReference>
<dbReference type="SUPFAM" id="SSF58104">
    <property type="entry name" value="Methyl-accepting chemotaxis protein (MCP) signaling domain"/>
    <property type="match status" value="1"/>
</dbReference>
<accession>A0ABS8C6Z2</accession>
<dbReference type="Pfam" id="PF08447">
    <property type="entry name" value="PAS_3"/>
    <property type="match status" value="1"/>
</dbReference>
<keyword evidence="6" id="KW-0812">Transmembrane</keyword>
<evidence type="ECO:0000313" key="10">
    <source>
        <dbReference type="EMBL" id="MCB5228052.1"/>
    </source>
</evidence>
<dbReference type="PROSITE" id="PS50111">
    <property type="entry name" value="CHEMOTAXIS_TRANSDUC_2"/>
    <property type="match status" value="1"/>
</dbReference>
<dbReference type="Gene3D" id="1.10.287.950">
    <property type="entry name" value="Methyl-accepting chemotaxis protein"/>
    <property type="match status" value="1"/>
</dbReference>
<dbReference type="SMART" id="SM00091">
    <property type="entry name" value="PAS"/>
    <property type="match status" value="1"/>
</dbReference>
<protein>
    <submittedName>
        <fullName evidence="10">Methyl-accepting chemotaxis protein</fullName>
    </submittedName>
</protein>
<comment type="caution">
    <text evidence="10">The sequence shown here is derived from an EMBL/GenBank/DDBJ whole genome shotgun (WGS) entry which is preliminary data.</text>
</comment>
<dbReference type="PANTHER" id="PTHR32089:SF74">
    <property type="entry name" value="METHYL-ACCEPTING CHEMOTAXIS PROTEIN AER"/>
    <property type="match status" value="1"/>
</dbReference>
<dbReference type="CDD" id="cd00130">
    <property type="entry name" value="PAS"/>
    <property type="match status" value="1"/>
</dbReference>
<feature type="transmembrane region" description="Helical" evidence="6">
    <location>
        <begin position="140"/>
        <end position="162"/>
    </location>
</feature>
<evidence type="ECO:0000256" key="5">
    <source>
        <dbReference type="PROSITE-ProRule" id="PRU00284"/>
    </source>
</evidence>
<keyword evidence="2" id="KW-1003">Cell membrane</keyword>
<dbReference type="InterPro" id="IPR000014">
    <property type="entry name" value="PAS"/>
</dbReference>